<gene>
    <name evidence="1" type="ORF">FDP41_008747</name>
</gene>
<sequence>MQAQKMPWLISESHASPLMQCKQCSFGVNGTRCFTCTTAAKNTSASGTPLEYNGFFKRVWDSDVWTCPNSCGRAKRGGTYQEGKLTCKYCTKGLVL</sequence>
<name>A0A6A5B142_NAEFO</name>
<dbReference type="VEuPathDB" id="AmoebaDB:FDP41_008747"/>
<proteinExistence type="predicted"/>
<evidence type="ECO:0000313" key="1">
    <source>
        <dbReference type="EMBL" id="KAF0973083.1"/>
    </source>
</evidence>
<keyword evidence="2" id="KW-1185">Reference proteome</keyword>
<reference evidence="1 2" key="1">
    <citation type="journal article" date="2019" name="Sci. Rep.">
        <title>Nanopore sequencing improves the draft genome of the human pathogenic amoeba Naegleria fowleri.</title>
        <authorList>
            <person name="Liechti N."/>
            <person name="Schurch N."/>
            <person name="Bruggmann R."/>
            <person name="Wittwer M."/>
        </authorList>
    </citation>
    <scope>NUCLEOTIDE SEQUENCE [LARGE SCALE GENOMIC DNA]</scope>
    <source>
        <strain evidence="1 2">ATCC 30894</strain>
    </source>
</reference>
<accession>A0A6A5B142</accession>
<organism evidence="1 2">
    <name type="scientific">Naegleria fowleri</name>
    <name type="common">Brain eating amoeba</name>
    <dbReference type="NCBI Taxonomy" id="5763"/>
    <lineage>
        <taxon>Eukaryota</taxon>
        <taxon>Discoba</taxon>
        <taxon>Heterolobosea</taxon>
        <taxon>Tetramitia</taxon>
        <taxon>Eutetramitia</taxon>
        <taxon>Vahlkampfiidae</taxon>
        <taxon>Naegleria</taxon>
    </lineage>
</organism>
<dbReference type="RefSeq" id="XP_044557796.1">
    <property type="nucleotide sequence ID" value="XM_044712634.1"/>
</dbReference>
<dbReference type="Proteomes" id="UP000444721">
    <property type="component" value="Unassembled WGS sequence"/>
</dbReference>
<evidence type="ECO:0000313" key="2">
    <source>
        <dbReference type="Proteomes" id="UP000444721"/>
    </source>
</evidence>
<comment type="caution">
    <text evidence="1">The sequence shown here is derived from an EMBL/GenBank/DDBJ whole genome shotgun (WGS) entry which is preliminary data.</text>
</comment>
<dbReference type="VEuPathDB" id="AmoebaDB:NfTy_008370"/>
<dbReference type="VEuPathDB" id="AmoebaDB:NF0085330"/>
<dbReference type="EMBL" id="VFQX01000063">
    <property type="protein sequence ID" value="KAF0973083.1"/>
    <property type="molecule type" value="Genomic_DNA"/>
</dbReference>
<dbReference type="GeneID" id="68115965"/>
<dbReference type="AlphaFoldDB" id="A0A6A5B142"/>
<dbReference type="OrthoDB" id="10542660at2759"/>
<protein>
    <submittedName>
        <fullName evidence="1">Uncharacterized protein</fullName>
    </submittedName>
</protein>